<evidence type="ECO:0000256" key="8">
    <source>
        <dbReference type="HAMAP-Rule" id="MF_00253"/>
    </source>
</evidence>
<feature type="binding site" evidence="8">
    <location>
        <begin position="204"/>
        <end position="206"/>
    </location>
    <ligand>
        <name>ATP</name>
        <dbReference type="ChEBI" id="CHEBI:30616"/>
    </ligand>
</feature>
<dbReference type="GO" id="GO:0005737">
    <property type="term" value="C:cytoplasm"/>
    <property type="evidence" value="ECO:0007669"/>
    <property type="project" value="UniProtKB-SubCell"/>
</dbReference>
<dbReference type="Proteomes" id="UP000229600">
    <property type="component" value="Unassembled WGS sequence"/>
</dbReference>
<dbReference type="PANTHER" id="PTHR10745">
    <property type="entry name" value="GLYCYL-TRNA SYNTHETASE/DNA POLYMERASE SUBUNIT GAMMA-2"/>
    <property type="match status" value="1"/>
</dbReference>
<feature type="binding site" evidence="8">
    <location>
        <begin position="214"/>
        <end position="219"/>
    </location>
    <ligand>
        <name>ATP</name>
        <dbReference type="ChEBI" id="CHEBI:30616"/>
    </ligand>
</feature>
<dbReference type="SUPFAM" id="SSF52954">
    <property type="entry name" value="Class II aaRS ABD-related"/>
    <property type="match status" value="1"/>
</dbReference>
<evidence type="ECO:0000256" key="7">
    <source>
        <dbReference type="ARBA" id="ARBA00023146"/>
    </source>
</evidence>
<evidence type="ECO:0000256" key="4">
    <source>
        <dbReference type="ARBA" id="ARBA00022741"/>
    </source>
</evidence>
<dbReference type="Gene3D" id="3.30.930.10">
    <property type="entry name" value="Bira Bifunctional Protein, Domain 2"/>
    <property type="match status" value="1"/>
</dbReference>
<gene>
    <name evidence="8" type="primary">glyQS</name>
    <name evidence="10" type="ORF">COV59_05735</name>
</gene>
<feature type="binding site" evidence="8">
    <location>
        <position position="98"/>
    </location>
    <ligand>
        <name>substrate</name>
    </ligand>
</feature>
<dbReference type="AlphaFoldDB" id="A0A2H0N436"/>
<name>A0A2H0N436_9BACT</name>
<dbReference type="PRINTS" id="PR01043">
    <property type="entry name" value="TRNASYNTHGLY"/>
</dbReference>
<evidence type="ECO:0000256" key="3">
    <source>
        <dbReference type="ARBA" id="ARBA00022598"/>
    </source>
</evidence>
<evidence type="ECO:0000259" key="9">
    <source>
        <dbReference type="PROSITE" id="PS50862"/>
    </source>
</evidence>
<comment type="caution">
    <text evidence="10">The sequence shown here is derived from an EMBL/GenBank/DDBJ whole genome shotgun (WGS) entry which is preliminary data.</text>
</comment>
<dbReference type="FunFam" id="3.40.50.800:FF:000002">
    <property type="entry name" value="Glycine--tRNA ligase"/>
    <property type="match status" value="1"/>
</dbReference>
<sequence>MEDIMQKIVSLCKRRGFVFPGSEIYGGLANSWDYGPLGAQLRKNIKDSWWHTAVESRRDVVGIDGALMMNTKVWEASGHVATFNDPLVEDTVTNKRYRADHLLEDWLKKNGKEGTIVVDGMPVEKMAAFIAENNIVSPDGNPLTEPKQFNLMFQTSIGTTNDEKNKVYLRPETAQAMFVDFKNVLGTSRKRLPFGIAQIGKAFRNEITPGNFIFRTLEFEAMEIEYFIEESGWEEHFEYWAEWMEKWAKDIGIDTNKLHRYEVEGDALAHYSKRTLDFFFDFPFGSKELWGLAYRTDFDLTNHASHSGEKLEYADPDDNSKKIVPHVVEPAMGVDRTLLALMISAYHEEQADGETRIVLKFTPEMAPVQVAVLPLMKKNGMSETAEGVFDSISNEFRCDFDESGSIGKRYRRQDEIGTPLCITIDHDTLQDGSVTVRDRDTMEQTRVKKEDLLDLLKKKLCS</sequence>
<dbReference type="InterPro" id="IPR045864">
    <property type="entry name" value="aa-tRNA-synth_II/BPL/LPL"/>
</dbReference>
<evidence type="ECO:0000256" key="6">
    <source>
        <dbReference type="ARBA" id="ARBA00022917"/>
    </source>
</evidence>
<proteinExistence type="inferred from homology"/>
<dbReference type="GO" id="GO:0004081">
    <property type="term" value="F:bis(5'-nucleosyl)-tetraphosphatase (asymmetrical) activity"/>
    <property type="evidence" value="ECO:0007669"/>
    <property type="project" value="UniProtKB-ARBA"/>
</dbReference>
<dbReference type="InterPro" id="IPR004154">
    <property type="entry name" value="Anticodon-bd"/>
</dbReference>
<dbReference type="InterPro" id="IPR036621">
    <property type="entry name" value="Anticodon-bd_dom_sf"/>
</dbReference>
<dbReference type="InterPro" id="IPR033731">
    <property type="entry name" value="GlyRS-like_core"/>
</dbReference>
<feature type="binding site" evidence="8">
    <location>
        <position position="172"/>
    </location>
    <ligand>
        <name>substrate</name>
    </ligand>
</feature>
<feature type="binding site" evidence="8">
    <location>
        <begin position="333"/>
        <end position="336"/>
    </location>
    <ligand>
        <name>ATP</name>
        <dbReference type="ChEBI" id="CHEBI:30616"/>
    </ligand>
</feature>
<dbReference type="PANTHER" id="PTHR10745:SF8">
    <property type="entry name" value="DNA POLYMERASE SUBUNIT GAMMA-2, MITOCHONDRIAL"/>
    <property type="match status" value="1"/>
</dbReference>
<dbReference type="GO" id="GO:0004820">
    <property type="term" value="F:glycine-tRNA ligase activity"/>
    <property type="evidence" value="ECO:0007669"/>
    <property type="project" value="UniProtKB-UniRule"/>
</dbReference>
<feature type="domain" description="Aminoacyl-transfer RNA synthetases class-II family profile" evidence="9">
    <location>
        <begin position="142"/>
        <end position="363"/>
    </location>
</feature>
<evidence type="ECO:0000256" key="5">
    <source>
        <dbReference type="ARBA" id="ARBA00022840"/>
    </source>
</evidence>
<dbReference type="InterPro" id="IPR027031">
    <property type="entry name" value="Gly-tRNA_synthase/POLG2"/>
</dbReference>
<keyword evidence="2 8" id="KW-0963">Cytoplasm</keyword>
<accession>A0A2H0N436</accession>
<dbReference type="InterPro" id="IPR002314">
    <property type="entry name" value="aa-tRNA-synt_IIb"/>
</dbReference>
<evidence type="ECO:0000256" key="1">
    <source>
        <dbReference type="ARBA" id="ARBA00008226"/>
    </source>
</evidence>
<keyword evidence="6 8" id="KW-0648">Protein biosynthesis</keyword>
<evidence type="ECO:0000256" key="2">
    <source>
        <dbReference type="ARBA" id="ARBA00022490"/>
    </source>
</evidence>
<dbReference type="SUPFAM" id="SSF55681">
    <property type="entry name" value="Class II aaRS and biotin synthetases"/>
    <property type="match status" value="1"/>
</dbReference>
<dbReference type="EC" id="6.1.1.14" evidence="8"/>
<dbReference type="GO" id="GO:0070062">
    <property type="term" value="C:extracellular exosome"/>
    <property type="evidence" value="ECO:0007669"/>
    <property type="project" value="UniProtKB-ARBA"/>
</dbReference>
<comment type="function">
    <text evidence="8">Catalyzes the attachment of glycine to tRNA(Gly).</text>
</comment>
<dbReference type="Gene3D" id="3.40.50.800">
    <property type="entry name" value="Anticodon-binding domain"/>
    <property type="match status" value="1"/>
</dbReference>
<comment type="similarity">
    <text evidence="1 8">Belongs to the class-II aminoacyl-tRNA synthetase family.</text>
</comment>
<dbReference type="Gene3D" id="3.30.40.230">
    <property type="match status" value="1"/>
</dbReference>
<keyword evidence="3 8" id="KW-0436">Ligase</keyword>
<dbReference type="NCBIfam" id="TIGR00389">
    <property type="entry name" value="glyS_dimeric"/>
    <property type="match status" value="1"/>
</dbReference>
<dbReference type="GO" id="GO:0015966">
    <property type="term" value="P:diadenosine tetraphosphate biosynthetic process"/>
    <property type="evidence" value="ECO:0007669"/>
    <property type="project" value="UniProtKB-ARBA"/>
</dbReference>
<dbReference type="CDD" id="cd00858">
    <property type="entry name" value="GlyRS_anticodon"/>
    <property type="match status" value="1"/>
</dbReference>
<dbReference type="GO" id="GO:0006426">
    <property type="term" value="P:glycyl-tRNA aminoacylation"/>
    <property type="evidence" value="ECO:0007669"/>
    <property type="project" value="UniProtKB-UniRule"/>
</dbReference>
<dbReference type="PROSITE" id="PS50862">
    <property type="entry name" value="AA_TRNA_LIGASE_II"/>
    <property type="match status" value="1"/>
</dbReference>
<dbReference type="GO" id="GO:0005524">
    <property type="term" value="F:ATP binding"/>
    <property type="evidence" value="ECO:0007669"/>
    <property type="project" value="UniProtKB-UniRule"/>
</dbReference>
<comment type="subcellular location">
    <subcellularLocation>
        <location evidence="8">Cytoplasm</location>
    </subcellularLocation>
</comment>
<comment type="catalytic activity">
    <reaction evidence="8">
        <text>tRNA(Gly) + glycine + ATP = glycyl-tRNA(Gly) + AMP + diphosphate</text>
        <dbReference type="Rhea" id="RHEA:16013"/>
        <dbReference type="Rhea" id="RHEA-COMP:9664"/>
        <dbReference type="Rhea" id="RHEA-COMP:9683"/>
        <dbReference type="ChEBI" id="CHEBI:30616"/>
        <dbReference type="ChEBI" id="CHEBI:33019"/>
        <dbReference type="ChEBI" id="CHEBI:57305"/>
        <dbReference type="ChEBI" id="CHEBI:78442"/>
        <dbReference type="ChEBI" id="CHEBI:78522"/>
        <dbReference type="ChEBI" id="CHEBI:456215"/>
        <dbReference type="EC" id="6.1.1.14"/>
    </reaction>
</comment>
<keyword evidence="4 8" id="KW-0547">Nucleotide-binding</keyword>
<feature type="binding site" evidence="8">
    <location>
        <begin position="329"/>
        <end position="333"/>
    </location>
    <ligand>
        <name>substrate</name>
    </ligand>
</feature>
<dbReference type="Pfam" id="PF00587">
    <property type="entry name" value="tRNA-synt_2b"/>
    <property type="match status" value="1"/>
</dbReference>
<dbReference type="EMBL" id="PCWN01000011">
    <property type="protein sequence ID" value="PIR03657.1"/>
    <property type="molecule type" value="Genomic_DNA"/>
</dbReference>
<dbReference type="InterPro" id="IPR006195">
    <property type="entry name" value="aa-tRNA-synth_II"/>
</dbReference>
<dbReference type="InterPro" id="IPR022961">
    <property type="entry name" value="Gly_tRNA_ligase_bac"/>
</dbReference>
<dbReference type="InterPro" id="IPR002315">
    <property type="entry name" value="tRNA-synt_gly"/>
</dbReference>
<keyword evidence="7 8" id="KW-0030">Aminoacyl-tRNA synthetase</keyword>
<keyword evidence="5 8" id="KW-0067">ATP-binding</keyword>
<dbReference type="HAMAP" id="MF_00253_B">
    <property type="entry name" value="Gly_tRNA_synth_B"/>
    <property type="match status" value="1"/>
</dbReference>
<dbReference type="GO" id="GO:1990742">
    <property type="term" value="C:microvesicle"/>
    <property type="evidence" value="ECO:0007669"/>
    <property type="project" value="UniProtKB-ARBA"/>
</dbReference>
<evidence type="ECO:0000313" key="10">
    <source>
        <dbReference type="EMBL" id="PIR03657.1"/>
    </source>
</evidence>
<feature type="binding site" evidence="8">
    <location>
        <begin position="288"/>
        <end position="289"/>
    </location>
    <ligand>
        <name>ATP</name>
        <dbReference type="ChEBI" id="CHEBI:30616"/>
    </ligand>
</feature>
<evidence type="ECO:0000313" key="11">
    <source>
        <dbReference type="Proteomes" id="UP000229600"/>
    </source>
</evidence>
<dbReference type="CDD" id="cd00774">
    <property type="entry name" value="GlyRS-like_core"/>
    <property type="match status" value="1"/>
</dbReference>
<reference evidence="10 11" key="1">
    <citation type="submission" date="2017-09" db="EMBL/GenBank/DDBJ databases">
        <title>Depth-based differentiation of microbial function through sediment-hosted aquifers and enrichment of novel symbionts in the deep terrestrial subsurface.</title>
        <authorList>
            <person name="Probst A.J."/>
            <person name="Ladd B."/>
            <person name="Jarett J.K."/>
            <person name="Geller-Mcgrath D.E."/>
            <person name="Sieber C.M."/>
            <person name="Emerson J.B."/>
            <person name="Anantharaman K."/>
            <person name="Thomas B.C."/>
            <person name="Malmstrom R."/>
            <person name="Stieglmeier M."/>
            <person name="Klingl A."/>
            <person name="Woyke T."/>
            <person name="Ryan C.M."/>
            <person name="Banfield J.F."/>
        </authorList>
    </citation>
    <scope>NUCLEOTIDE SEQUENCE [LARGE SCALE GENOMIC DNA]</scope>
    <source>
        <strain evidence="10">CG11_big_fil_rev_8_21_14_0_20_39_34</strain>
    </source>
</reference>
<comment type="caution">
    <text evidence="8">Lacks conserved residue(s) required for the propagation of feature annotation.</text>
</comment>
<protein>
    <recommendedName>
        <fullName evidence="8">Glycine--tRNA ligase</fullName>
        <ecNumber evidence="8">6.1.1.14</ecNumber>
    </recommendedName>
    <alternativeName>
        <fullName evidence="8">Glycyl-tRNA synthetase</fullName>
        <shortName evidence="8">GlyRS</shortName>
    </alternativeName>
</protein>
<dbReference type="Pfam" id="PF03129">
    <property type="entry name" value="HGTP_anticodon"/>
    <property type="match status" value="1"/>
</dbReference>
<comment type="subunit">
    <text evidence="8">Homodimer.</text>
</comment>
<organism evidence="10 11">
    <name type="scientific">Candidatus Magasanikbacteria bacterium CG11_big_fil_rev_8_21_14_0_20_39_34</name>
    <dbReference type="NCBI Taxonomy" id="1974653"/>
    <lineage>
        <taxon>Bacteria</taxon>
        <taxon>Candidatus Magasanikiibacteriota</taxon>
    </lineage>
</organism>
<dbReference type="NCBIfam" id="NF003211">
    <property type="entry name" value="PRK04173.1"/>
    <property type="match status" value="1"/>
</dbReference>